<evidence type="ECO:0000313" key="2">
    <source>
        <dbReference type="EMBL" id="VDM58969.1"/>
    </source>
</evidence>
<dbReference type="STRING" id="334426.A0A0R3PQ25"/>
<dbReference type="InterPro" id="IPR016095">
    <property type="entry name" value="Ribosomal_uL1_3-a/b-sand"/>
</dbReference>
<evidence type="ECO:0000256" key="1">
    <source>
        <dbReference type="SAM" id="Phobius"/>
    </source>
</evidence>
<dbReference type="OrthoDB" id="10251727at2759"/>
<dbReference type="SUPFAM" id="SSF56808">
    <property type="entry name" value="Ribosomal protein L1"/>
    <property type="match status" value="1"/>
</dbReference>
<dbReference type="OMA" id="WCHYLLF"/>
<gene>
    <name evidence="2" type="ORF">ACOC_LOCUS7384</name>
</gene>
<keyword evidence="3" id="KW-1185">Reference proteome</keyword>
<keyword evidence="1" id="KW-1133">Transmembrane helix</keyword>
<dbReference type="EMBL" id="UYYA01004034">
    <property type="protein sequence ID" value="VDM58969.1"/>
    <property type="molecule type" value="Genomic_DNA"/>
</dbReference>
<accession>A0A0R3PQ25</accession>
<proteinExistence type="predicted"/>
<keyword evidence="1" id="KW-0812">Transmembrane</keyword>
<evidence type="ECO:0000313" key="4">
    <source>
        <dbReference type="WBParaSite" id="ACOC_0000738301-mRNA-1"/>
    </source>
</evidence>
<sequence>MLGPAQPVKMDHPSIQLGDREIKALEMTFARHALRVLKNYFAEHSGKSLFPEIDQAVGLTVVYKKPALTTNRARLKILLPSPHRTPENTSVCIIMPDLDQSASKDPDVDKQARQWAEKIEKDHGLTDQHYGKIMTKRQLEREYRSFSQRRALATMYDIFLVDVRVGKAVRSFLGKDFYKVHKEPLDFKYSKPLATTIEQAVKTTVLKLQRYATRIHICFGHLGQHLADLGSNFDEVIRGVVTWCPGGFLNIRSIYVQPVGSTPSLPVYMDDGEILIWTRQVTGNLWGIWCHYLLFSVRRNGKIRVLKEDTGASVYYPTGVLVVIAFHMSYYTYLILKLYECVVFLFGNREVFKQRTFTSIKNTIQYNAS</sequence>
<evidence type="ECO:0000313" key="3">
    <source>
        <dbReference type="Proteomes" id="UP000267027"/>
    </source>
</evidence>
<feature type="transmembrane region" description="Helical" evidence="1">
    <location>
        <begin position="314"/>
        <end position="336"/>
    </location>
</feature>
<dbReference type="Proteomes" id="UP000267027">
    <property type="component" value="Unassembled WGS sequence"/>
</dbReference>
<dbReference type="WBParaSite" id="ACOC_0000738301-mRNA-1">
    <property type="protein sequence ID" value="ACOC_0000738301-mRNA-1"/>
    <property type="gene ID" value="ACOC_0000738301"/>
</dbReference>
<keyword evidence="1" id="KW-0472">Membrane</keyword>
<dbReference type="CDD" id="cd00403">
    <property type="entry name" value="Ribosomal_L1"/>
    <property type="match status" value="1"/>
</dbReference>
<dbReference type="Pfam" id="PF00687">
    <property type="entry name" value="Ribosomal_L1"/>
    <property type="match status" value="1"/>
</dbReference>
<reference evidence="2 3" key="2">
    <citation type="submission" date="2018-11" db="EMBL/GenBank/DDBJ databases">
        <authorList>
            <consortium name="Pathogen Informatics"/>
        </authorList>
    </citation>
    <scope>NUCLEOTIDE SEQUENCE [LARGE SCALE GENOMIC DNA]</scope>
    <source>
        <strain evidence="2 3">Costa Rica</strain>
    </source>
</reference>
<organism evidence="4">
    <name type="scientific">Angiostrongylus costaricensis</name>
    <name type="common">Nematode worm</name>
    <dbReference type="NCBI Taxonomy" id="334426"/>
    <lineage>
        <taxon>Eukaryota</taxon>
        <taxon>Metazoa</taxon>
        <taxon>Ecdysozoa</taxon>
        <taxon>Nematoda</taxon>
        <taxon>Chromadorea</taxon>
        <taxon>Rhabditida</taxon>
        <taxon>Rhabditina</taxon>
        <taxon>Rhabditomorpha</taxon>
        <taxon>Strongyloidea</taxon>
        <taxon>Metastrongylidae</taxon>
        <taxon>Angiostrongylus</taxon>
    </lineage>
</organism>
<name>A0A0R3PQ25_ANGCS</name>
<dbReference type="AlphaFoldDB" id="A0A0R3PQ25"/>
<dbReference type="InterPro" id="IPR023674">
    <property type="entry name" value="Ribosomal_uL1-like"/>
</dbReference>
<reference evidence="4" key="1">
    <citation type="submission" date="2017-02" db="UniProtKB">
        <authorList>
            <consortium name="WormBaseParasite"/>
        </authorList>
    </citation>
    <scope>IDENTIFICATION</scope>
</reference>
<protein>
    <submittedName>
        <fullName evidence="4">FACT complex subunit</fullName>
    </submittedName>
</protein>
<dbReference type="Gene3D" id="3.40.50.790">
    <property type="match status" value="1"/>
</dbReference>
<dbReference type="InterPro" id="IPR028364">
    <property type="entry name" value="Ribosomal_uL1/biogenesis"/>
</dbReference>